<comment type="caution">
    <text evidence="2">The sequence shown here is derived from an EMBL/GenBank/DDBJ whole genome shotgun (WGS) entry which is preliminary data.</text>
</comment>
<name>A0AA35RI78_GEOBA</name>
<reference evidence="2" key="1">
    <citation type="submission" date="2023-03" db="EMBL/GenBank/DDBJ databases">
        <authorList>
            <person name="Steffen K."/>
            <person name="Cardenas P."/>
        </authorList>
    </citation>
    <scope>NUCLEOTIDE SEQUENCE</scope>
</reference>
<evidence type="ECO:0000313" key="3">
    <source>
        <dbReference type="Proteomes" id="UP001174909"/>
    </source>
</evidence>
<evidence type="ECO:0000256" key="1">
    <source>
        <dbReference type="SAM" id="MobiDB-lite"/>
    </source>
</evidence>
<accession>A0AA35RI78</accession>
<gene>
    <name evidence="2" type="ORF">GBAR_LOCUS7703</name>
</gene>
<feature type="non-terminal residue" evidence="2">
    <location>
        <position position="115"/>
    </location>
</feature>
<dbReference type="Proteomes" id="UP001174909">
    <property type="component" value="Unassembled WGS sequence"/>
</dbReference>
<evidence type="ECO:0000313" key="2">
    <source>
        <dbReference type="EMBL" id="CAI8011985.1"/>
    </source>
</evidence>
<feature type="non-terminal residue" evidence="2">
    <location>
        <position position="1"/>
    </location>
</feature>
<organism evidence="2 3">
    <name type="scientific">Geodia barretti</name>
    <name type="common">Barrett's horny sponge</name>
    <dbReference type="NCBI Taxonomy" id="519541"/>
    <lineage>
        <taxon>Eukaryota</taxon>
        <taxon>Metazoa</taxon>
        <taxon>Porifera</taxon>
        <taxon>Demospongiae</taxon>
        <taxon>Heteroscleromorpha</taxon>
        <taxon>Tetractinellida</taxon>
        <taxon>Astrophorina</taxon>
        <taxon>Geodiidae</taxon>
        <taxon>Geodia</taxon>
    </lineage>
</organism>
<proteinExistence type="predicted"/>
<feature type="region of interest" description="Disordered" evidence="1">
    <location>
        <begin position="89"/>
        <end position="115"/>
    </location>
</feature>
<dbReference type="AlphaFoldDB" id="A0AA35RI78"/>
<sequence length="115" mass="12976">QSLYIKTLIPNPNHSGYSHHSLVIYPNHSGYSHLFTLLGRTWHMFKLLFIKKKPLSPLTPLMEVEWYHCCTTQNRDGLVKILVGALDARSETAPSETAPRETAPMTKKMGGKENG</sequence>
<protein>
    <submittedName>
        <fullName evidence="2">Uncharacterized protein</fullName>
    </submittedName>
</protein>
<keyword evidence="3" id="KW-1185">Reference proteome</keyword>
<dbReference type="EMBL" id="CASHTH010001140">
    <property type="protein sequence ID" value="CAI8011985.1"/>
    <property type="molecule type" value="Genomic_DNA"/>
</dbReference>